<dbReference type="PANTHER" id="PTHR46638">
    <property type="entry name" value="CORRINOID ADENOSYLTRANSFERASE"/>
    <property type="match status" value="1"/>
</dbReference>
<dbReference type="Proteomes" id="UP000003136">
    <property type="component" value="Unassembled WGS sequence"/>
</dbReference>
<dbReference type="HOGENOM" id="CLU_088595_2_0_9"/>
<accession>B7ATE7</accession>
<dbReference type="EMBL" id="ABVQ01000036">
    <property type="protein sequence ID" value="EEC56931.1"/>
    <property type="molecule type" value="Genomic_DNA"/>
</dbReference>
<dbReference type="InterPro" id="IPR003724">
    <property type="entry name" value="CblAdoTrfase_CobA"/>
</dbReference>
<dbReference type="Pfam" id="PF02572">
    <property type="entry name" value="CobA_CobO_BtuR"/>
    <property type="match status" value="1"/>
</dbReference>
<protein>
    <recommendedName>
        <fullName evidence="3">Cob(I)yrinic acid a,c-diamide adenosyltransferase</fullName>
    </recommendedName>
</protein>
<keyword evidence="2" id="KW-1185">Reference proteome</keyword>
<dbReference type="GO" id="GO:0008817">
    <property type="term" value="F:corrinoid adenosyltransferase activity"/>
    <property type="evidence" value="ECO:0007669"/>
    <property type="project" value="InterPro"/>
</dbReference>
<organism evidence="1 2">
    <name type="scientific">[Bacteroides] pectinophilus ATCC 43243</name>
    <dbReference type="NCBI Taxonomy" id="483218"/>
    <lineage>
        <taxon>Bacteria</taxon>
        <taxon>Bacillati</taxon>
        <taxon>Bacillota</taxon>
        <taxon>Clostridia</taxon>
        <taxon>Eubacteriales</taxon>
    </lineage>
</organism>
<dbReference type="eggNOG" id="COG2109">
    <property type="taxonomic scope" value="Bacteria"/>
</dbReference>
<dbReference type="AlphaFoldDB" id="B7ATE7"/>
<dbReference type="SUPFAM" id="SSF52540">
    <property type="entry name" value="P-loop containing nucleoside triphosphate hydrolases"/>
    <property type="match status" value="1"/>
</dbReference>
<dbReference type="PANTHER" id="PTHR46638:SF1">
    <property type="entry name" value="CORRINOID ADENOSYLTRANSFERASE"/>
    <property type="match status" value="1"/>
</dbReference>
<comment type="caution">
    <text evidence="1">The sequence shown here is derived from an EMBL/GenBank/DDBJ whole genome shotgun (WGS) entry which is preliminary data.</text>
</comment>
<dbReference type="InterPro" id="IPR027417">
    <property type="entry name" value="P-loop_NTPase"/>
</dbReference>
<evidence type="ECO:0008006" key="3">
    <source>
        <dbReference type="Google" id="ProtNLM"/>
    </source>
</evidence>
<dbReference type="GO" id="GO:0009236">
    <property type="term" value="P:cobalamin biosynthetic process"/>
    <property type="evidence" value="ECO:0007669"/>
    <property type="project" value="InterPro"/>
</dbReference>
<evidence type="ECO:0000313" key="2">
    <source>
        <dbReference type="Proteomes" id="UP000003136"/>
    </source>
</evidence>
<reference evidence="1 2" key="1">
    <citation type="submission" date="2008-11" db="EMBL/GenBank/DDBJ databases">
        <title>Draft genome sequence of Bacteroides pectinophilus (ATCC 43243).</title>
        <authorList>
            <person name="Sudarsanam P."/>
            <person name="Ley R."/>
            <person name="Guruge J."/>
            <person name="Turnbaugh P.J."/>
            <person name="Mahowald M."/>
            <person name="Liep D."/>
            <person name="Gordon J."/>
        </authorList>
    </citation>
    <scope>NUCLEOTIDE SEQUENCE [LARGE SCALE GENOMIC DNA]</scope>
    <source>
        <strain evidence="1 2">ATCC 43243</strain>
    </source>
</reference>
<dbReference type="PIRSF" id="PIRSF015617">
    <property type="entry name" value="Adensltrnsf_CobA"/>
    <property type="match status" value="1"/>
</dbReference>
<dbReference type="STRING" id="483218.BACPEC_01417"/>
<reference evidence="1 2" key="2">
    <citation type="submission" date="2008-11" db="EMBL/GenBank/DDBJ databases">
        <authorList>
            <person name="Fulton L."/>
            <person name="Clifton S."/>
            <person name="Fulton B."/>
            <person name="Xu J."/>
            <person name="Minx P."/>
            <person name="Pepin K.H."/>
            <person name="Johnson M."/>
            <person name="Bhonagiri V."/>
            <person name="Nash W.E."/>
            <person name="Mardis E.R."/>
            <person name="Wilson R.K."/>
        </authorList>
    </citation>
    <scope>NUCLEOTIDE SEQUENCE [LARGE SCALE GENOMIC DNA]</scope>
    <source>
        <strain evidence="1 2">ATCC 43243</strain>
    </source>
</reference>
<sequence length="186" mass="20736">MRERRLILMTADNRNTGLVHIYCGDGKGKTTAAMGLAARAAGSGKKVLITQFFKPGNSSELKTLALNSNIEIFSEKEHYGRVSNMSSEQLAKAKSYYRTYFAGIVEKSEDFDVIILDEIISAVNHNMVPLANVADFVDNRKEGLELVLTGRNPQGELIRKADYVTMMQKVKHPYDNGIMARKGIEF</sequence>
<evidence type="ECO:0000313" key="1">
    <source>
        <dbReference type="EMBL" id="EEC56931.1"/>
    </source>
</evidence>
<dbReference type="GO" id="GO:0005524">
    <property type="term" value="F:ATP binding"/>
    <property type="evidence" value="ECO:0007669"/>
    <property type="project" value="InterPro"/>
</dbReference>
<name>B7ATE7_9FIRM</name>
<gene>
    <name evidence="1" type="ORF">BACPEC_01417</name>
</gene>
<proteinExistence type="predicted"/>
<dbReference type="Gene3D" id="3.40.50.300">
    <property type="entry name" value="P-loop containing nucleotide triphosphate hydrolases"/>
    <property type="match status" value="1"/>
</dbReference>